<comment type="similarity">
    <text evidence="1 9">Belongs to the VPS11 family.</text>
</comment>
<evidence type="ECO:0000259" key="13">
    <source>
        <dbReference type="Pfam" id="PF12451"/>
    </source>
</evidence>
<dbReference type="GO" id="GO:0006904">
    <property type="term" value="P:vesicle docking involved in exocytosis"/>
    <property type="evidence" value="ECO:0007669"/>
    <property type="project" value="TreeGrafter"/>
</dbReference>
<keyword evidence="2 9" id="KW-0813">Transport</keyword>
<evidence type="ECO:0000256" key="1">
    <source>
        <dbReference type="ARBA" id="ARBA00007070"/>
    </source>
</evidence>
<dbReference type="InterPro" id="IPR011990">
    <property type="entry name" value="TPR-like_helical_dom_sf"/>
</dbReference>
<dbReference type="InterPro" id="IPR024763">
    <property type="entry name" value="VPS11_C"/>
</dbReference>
<feature type="domain" description="Vacuolar protein sorting protein 11 C-terminal" evidence="13">
    <location>
        <begin position="984"/>
        <end position="1027"/>
    </location>
</feature>
<dbReference type="RefSeq" id="XP_018281016.1">
    <property type="nucleotide sequence ID" value="XM_018421209.1"/>
</dbReference>
<dbReference type="InterPro" id="IPR016528">
    <property type="entry name" value="VPS11"/>
</dbReference>
<keyword evidence="9" id="KW-0926">Vacuole</keyword>
<dbReference type="Proteomes" id="UP000053611">
    <property type="component" value="Unassembled WGS sequence"/>
</dbReference>
<keyword evidence="6 9" id="KW-0653">Protein transport</keyword>
<organism evidence="16 17">
    <name type="scientific">Cutaneotrichosporon oleaginosum</name>
    <dbReference type="NCBI Taxonomy" id="879819"/>
    <lineage>
        <taxon>Eukaryota</taxon>
        <taxon>Fungi</taxon>
        <taxon>Dikarya</taxon>
        <taxon>Basidiomycota</taxon>
        <taxon>Agaricomycotina</taxon>
        <taxon>Tremellomycetes</taxon>
        <taxon>Trichosporonales</taxon>
        <taxon>Trichosporonaceae</taxon>
        <taxon>Cutaneotrichosporon</taxon>
    </lineage>
</organism>
<keyword evidence="3" id="KW-0479">Metal-binding</keyword>
<sequence length="1035" mass="113816">MAGPSRAPDTSAPQWRQFTFFDLDSVKDASDLASAPRAIQELSPPVVATPTSPDSPLNPSLIVSSGNTITIFDRHFVPERAFPAWEGNGRATALVEAGGLLLAVGEDEGSRQPVLKVWDLTRDEKRRRGDPLLMRNIKIQQVAGRPHPVSAVALTTNLSHLAIGLGDGTVLLYRHMLQSLTTSPTALTTLPKARTVVEAHERAPEAVTGLGFREGRLEKGGVTATALFITTTNRVLCAPVSTRGGEARVLDESGAGLGCAEMDAERQELVVARDDAIYRYSPEGRGACYAFEGPKSSMAVVKHNLIIISPPMHAGRRIKGDDVAKITIFDLENKLVAYTGVFRNGIRALFAQWGNIYVLEGNGEVARLEEHSTSAKLDVLYRRNLYVLALSLAQTQGVNDAGIAEIHRLYGDYLYGKGDFDGAMSQFVKTLGFIQPSYVIRKFLDAQRMNNLTTYLQELHSRGLANPDHTTLLLNCYTKSGNRASLDQFIKAEAARDVDTLPFDLETAIRVCRQAGFFEHATYLARKYGRHEEYLRIQIEDAEEFKDALKYLRSLGPRACEENLIRYGRALLQHEPQATTELLIDLCSGTLGRKKAHADIHQSLEDARANGTSLTSYLPTIPALGVNRLWGEAQGVSANGTNGAATPADAAAKEEEDAPAYTPPSPRLFFAHFVDHRDLFVHFLEDVAYALWGQRVEPAVTPGRVAQQRGIEDTVELPVGEADQRAVWNTLLELYLDSTQGEGDMVTAARGKVLGLLAAPSIPYDPMHALVLCSMAEFTDGLVGLWESLGMYEDVLRYWMERDTAIAEGRASEKDGVNAADEVMRYLDMYGPGNPSLYPMVLRYITSSGAVLSRHKASLPRILETIDSERIIPPLAVVQLLSRNGVASVGTVKDWLRAKVEETRQEIDADKALVESYRSETAAKEKEIADLTNTRQPEVFQVTQCAACGGQLDLPAVHFMCKHSYHQRCLSDSEPECILCAQQHAMVRELRNNQARLADRHDLFLGEVHDADDPFAVVAGAFSRGLFQKEVPQDV</sequence>
<dbReference type="SUPFAM" id="SSF48371">
    <property type="entry name" value="ARM repeat"/>
    <property type="match status" value="1"/>
</dbReference>
<evidence type="ECO:0000313" key="17">
    <source>
        <dbReference type="Proteomes" id="UP000053611"/>
    </source>
</evidence>
<accession>A0A0J0XTX5</accession>
<dbReference type="CDD" id="cd16688">
    <property type="entry name" value="RING-H2_Vps11"/>
    <property type="match status" value="1"/>
</dbReference>
<keyword evidence="5" id="KW-0862">Zinc</keyword>
<feature type="domain" description="PEP5/VPS11 N-terminal" evidence="15">
    <location>
        <begin position="15"/>
        <end position="370"/>
    </location>
</feature>
<evidence type="ECO:0000256" key="6">
    <source>
        <dbReference type="ARBA" id="ARBA00022927"/>
    </source>
</evidence>
<dbReference type="Pfam" id="PF23356">
    <property type="entry name" value="TPR_PEP5_VPS11"/>
    <property type="match status" value="1"/>
</dbReference>
<dbReference type="PANTHER" id="PTHR23323">
    <property type="entry name" value="VACUOLAR PROTEIN SORTING-ASSOCIATED PROTEIN"/>
    <property type="match status" value="1"/>
</dbReference>
<name>A0A0J0XTX5_9TREE</name>
<dbReference type="GO" id="GO:0006886">
    <property type="term" value="P:intracellular protein transport"/>
    <property type="evidence" value="ECO:0007669"/>
    <property type="project" value="UniProtKB-UniRule"/>
</dbReference>
<dbReference type="PANTHER" id="PTHR23323:SF24">
    <property type="entry name" value="VACUOLAR PROTEIN SORTING-ASSOCIATED PROTEIN 11 HOMOLOG"/>
    <property type="match status" value="1"/>
</dbReference>
<dbReference type="InterPro" id="IPR036322">
    <property type="entry name" value="WD40_repeat_dom_sf"/>
</dbReference>
<evidence type="ECO:0000256" key="8">
    <source>
        <dbReference type="ARBA" id="ARBA00029433"/>
    </source>
</evidence>
<feature type="compositionally biased region" description="Low complexity" evidence="12">
    <location>
        <begin position="640"/>
        <end position="650"/>
    </location>
</feature>
<keyword evidence="7 9" id="KW-0472">Membrane</keyword>
<feature type="region of interest" description="Disordered" evidence="12">
    <location>
        <begin position="640"/>
        <end position="659"/>
    </location>
</feature>
<dbReference type="GO" id="GO:0008270">
    <property type="term" value="F:zinc ion binding"/>
    <property type="evidence" value="ECO:0007669"/>
    <property type="project" value="UniProtKB-KW"/>
</dbReference>
<dbReference type="Pfam" id="PF23341">
    <property type="entry name" value="PEP5_VPS11_N"/>
    <property type="match status" value="1"/>
</dbReference>
<gene>
    <name evidence="16" type="ORF">CC85DRAFT_270897</name>
</gene>
<dbReference type="GO" id="GO:0030897">
    <property type="term" value="C:HOPS complex"/>
    <property type="evidence" value="ECO:0007669"/>
    <property type="project" value="UniProtKB-UniRule"/>
</dbReference>
<keyword evidence="4" id="KW-0863">Zinc-finger</keyword>
<dbReference type="GO" id="GO:0048284">
    <property type="term" value="P:organelle fusion"/>
    <property type="evidence" value="ECO:0007669"/>
    <property type="project" value="TreeGrafter"/>
</dbReference>
<feature type="repeat" description="CHCR" evidence="10">
    <location>
        <begin position="427"/>
        <end position="580"/>
    </location>
</feature>
<dbReference type="InterPro" id="IPR057308">
    <property type="entry name" value="CHCR_PEP5_VPS11"/>
</dbReference>
<evidence type="ECO:0000256" key="7">
    <source>
        <dbReference type="ARBA" id="ARBA00023136"/>
    </source>
</evidence>
<dbReference type="GO" id="GO:0061630">
    <property type="term" value="F:ubiquitin protein ligase activity"/>
    <property type="evidence" value="ECO:0007669"/>
    <property type="project" value="UniProtKB-EC"/>
</dbReference>
<dbReference type="STRING" id="879819.A0A0J0XTX5"/>
<dbReference type="PROSITE" id="PS50236">
    <property type="entry name" value="CHCR"/>
    <property type="match status" value="1"/>
</dbReference>
<dbReference type="GO" id="GO:0000329">
    <property type="term" value="C:fungal-type vacuole membrane"/>
    <property type="evidence" value="ECO:0007669"/>
    <property type="project" value="UniProtKB-UniRule"/>
</dbReference>
<dbReference type="InterPro" id="IPR001841">
    <property type="entry name" value="Znf_RING"/>
</dbReference>
<comment type="subunit">
    <text evidence="9">Component of the homotypic vacuole fusion and vacuole protein sorting (HOPS) complex. Component of the class C core vacuole/endosome tethering (CORVET) complex.</text>
</comment>
<dbReference type="InterPro" id="IPR057307">
    <property type="entry name" value="PEP5_VPS11_N"/>
</dbReference>
<comment type="subcellular location">
    <subcellularLocation>
        <location evidence="8">Endomembrane system</location>
        <topology evidence="8">Peripheral membrane protein</topology>
        <orientation evidence="8">Cytoplasmic side</orientation>
    </subcellularLocation>
    <subcellularLocation>
        <location evidence="9">Vacuole membrane</location>
        <topology evidence="9">Peripheral membrane protein</topology>
        <orientation evidence="9">Cytoplasmic side</orientation>
    </subcellularLocation>
</comment>
<keyword evidence="9" id="KW-0833">Ubl conjugation pathway</keyword>
<dbReference type="GO" id="GO:0007032">
    <property type="term" value="P:endosome organization"/>
    <property type="evidence" value="ECO:0007669"/>
    <property type="project" value="TreeGrafter"/>
</dbReference>
<dbReference type="InterPro" id="IPR000547">
    <property type="entry name" value="Clathrin_H-chain/VPS_repeat"/>
</dbReference>
<evidence type="ECO:0000256" key="2">
    <source>
        <dbReference type="ARBA" id="ARBA00022448"/>
    </source>
</evidence>
<dbReference type="OrthoDB" id="26184at2759"/>
<evidence type="ECO:0000259" key="14">
    <source>
        <dbReference type="Pfam" id="PF17122"/>
    </source>
</evidence>
<feature type="coiled-coil region" evidence="11">
    <location>
        <begin position="900"/>
        <end position="934"/>
    </location>
</feature>
<dbReference type="EC" id="2.3.2.27" evidence="9"/>
<dbReference type="AlphaFoldDB" id="A0A0J0XTX5"/>
<protein>
    <recommendedName>
        <fullName evidence="9">E3 ubiquitin-protein ligase PEP5</fullName>
        <ecNumber evidence="9">2.3.2.27</ecNumber>
    </recommendedName>
</protein>
<dbReference type="GeneID" id="28981812"/>
<evidence type="ECO:0000256" key="12">
    <source>
        <dbReference type="SAM" id="MobiDB-lite"/>
    </source>
</evidence>
<dbReference type="Pfam" id="PF17122">
    <property type="entry name" value="zf-C3H2C3"/>
    <property type="match status" value="1"/>
</dbReference>
<dbReference type="GO" id="GO:0033263">
    <property type="term" value="C:CORVET complex"/>
    <property type="evidence" value="ECO:0007669"/>
    <property type="project" value="UniProtKB-UniRule"/>
</dbReference>
<dbReference type="EMBL" id="KQ087186">
    <property type="protein sequence ID" value="KLT44525.1"/>
    <property type="molecule type" value="Genomic_DNA"/>
</dbReference>
<evidence type="ECO:0000256" key="5">
    <source>
        <dbReference type="ARBA" id="ARBA00022833"/>
    </source>
</evidence>
<proteinExistence type="inferred from homology"/>
<evidence type="ECO:0000256" key="9">
    <source>
        <dbReference type="PIRNR" id="PIRNR007860"/>
    </source>
</evidence>
<evidence type="ECO:0000256" key="10">
    <source>
        <dbReference type="PROSITE-ProRule" id="PRU01006"/>
    </source>
</evidence>
<reference evidence="16 17" key="1">
    <citation type="submission" date="2015-03" db="EMBL/GenBank/DDBJ databases">
        <title>Genomics and transcriptomics of the oil-accumulating basidiomycete yeast T. oleaginosus allow insights into substrate utilization and the diverse evolutionary trajectories of mating systems in fungi.</title>
        <authorList>
            <consortium name="DOE Joint Genome Institute"/>
            <person name="Kourist R."/>
            <person name="Kracht O."/>
            <person name="Bracharz F."/>
            <person name="Lipzen A."/>
            <person name="Nolan M."/>
            <person name="Ohm R."/>
            <person name="Grigoriev I."/>
            <person name="Sun S."/>
            <person name="Heitman J."/>
            <person name="Bruck T."/>
            <person name="Nowrousian M."/>
        </authorList>
    </citation>
    <scope>NUCLEOTIDE SEQUENCE [LARGE SCALE GENOMIC DNA]</scope>
    <source>
        <strain evidence="16 17">IBC0246</strain>
    </source>
</reference>
<keyword evidence="17" id="KW-1185">Reference proteome</keyword>
<dbReference type="GO" id="GO:0030674">
    <property type="term" value="F:protein-macromolecule adaptor activity"/>
    <property type="evidence" value="ECO:0007669"/>
    <property type="project" value="TreeGrafter"/>
</dbReference>
<comment type="catalytic activity">
    <reaction evidence="9">
        <text>S-ubiquitinyl-[E2 ubiquitin-conjugating enzyme]-L-cysteine + [acceptor protein]-L-lysine = [E2 ubiquitin-conjugating enzyme]-L-cysteine + N(6)-ubiquitinyl-[acceptor protein]-L-lysine.</text>
        <dbReference type="EC" id="2.3.2.27"/>
    </reaction>
</comment>
<dbReference type="InterPro" id="IPR016024">
    <property type="entry name" value="ARM-type_fold"/>
</dbReference>
<keyword evidence="9" id="KW-0808">Transferase</keyword>
<dbReference type="Pfam" id="PF12451">
    <property type="entry name" value="VPS11_C"/>
    <property type="match status" value="1"/>
</dbReference>
<keyword evidence="11" id="KW-0175">Coiled coil</keyword>
<dbReference type="GO" id="GO:0007033">
    <property type="term" value="P:vacuole organization"/>
    <property type="evidence" value="ECO:0007669"/>
    <property type="project" value="TreeGrafter"/>
</dbReference>
<dbReference type="Gene3D" id="1.25.40.10">
    <property type="entry name" value="Tetratricopeptide repeat domain"/>
    <property type="match status" value="1"/>
</dbReference>
<dbReference type="SUPFAM" id="SSF50978">
    <property type="entry name" value="WD40 repeat-like"/>
    <property type="match status" value="1"/>
</dbReference>
<evidence type="ECO:0000259" key="15">
    <source>
        <dbReference type="Pfam" id="PF23341"/>
    </source>
</evidence>
<evidence type="ECO:0000256" key="4">
    <source>
        <dbReference type="ARBA" id="ARBA00022771"/>
    </source>
</evidence>
<evidence type="ECO:0000313" key="16">
    <source>
        <dbReference type="EMBL" id="KLT44525.1"/>
    </source>
</evidence>
<dbReference type="PIRSF" id="PIRSF007860">
    <property type="entry name" value="VPS11"/>
    <property type="match status" value="1"/>
</dbReference>
<feature type="domain" description="RING-type" evidence="14">
    <location>
        <begin position="945"/>
        <end position="977"/>
    </location>
</feature>
<evidence type="ECO:0000256" key="3">
    <source>
        <dbReference type="ARBA" id="ARBA00022723"/>
    </source>
</evidence>
<evidence type="ECO:0000256" key="11">
    <source>
        <dbReference type="SAM" id="Coils"/>
    </source>
</evidence>